<dbReference type="Gene3D" id="3.60.10.10">
    <property type="entry name" value="Endonuclease/exonuclease/phosphatase"/>
    <property type="match status" value="1"/>
</dbReference>
<organism evidence="1 2">
    <name type="scientific">Zophobas morio</name>
    <dbReference type="NCBI Taxonomy" id="2755281"/>
    <lineage>
        <taxon>Eukaryota</taxon>
        <taxon>Metazoa</taxon>
        <taxon>Ecdysozoa</taxon>
        <taxon>Arthropoda</taxon>
        <taxon>Hexapoda</taxon>
        <taxon>Insecta</taxon>
        <taxon>Pterygota</taxon>
        <taxon>Neoptera</taxon>
        <taxon>Endopterygota</taxon>
        <taxon>Coleoptera</taxon>
        <taxon>Polyphaga</taxon>
        <taxon>Cucujiformia</taxon>
        <taxon>Tenebrionidae</taxon>
        <taxon>Zophobas</taxon>
    </lineage>
</organism>
<evidence type="ECO:0000313" key="2">
    <source>
        <dbReference type="Proteomes" id="UP001168821"/>
    </source>
</evidence>
<accession>A0AA38M5G0</accession>
<keyword evidence="2" id="KW-1185">Reference proteome</keyword>
<comment type="caution">
    <text evidence="1">The sequence shown here is derived from an EMBL/GenBank/DDBJ whole genome shotgun (WGS) entry which is preliminary data.</text>
</comment>
<proteinExistence type="predicted"/>
<name>A0AA38M5G0_9CUCU</name>
<dbReference type="SUPFAM" id="SSF56219">
    <property type="entry name" value="DNase I-like"/>
    <property type="match status" value="1"/>
</dbReference>
<evidence type="ECO:0000313" key="1">
    <source>
        <dbReference type="EMBL" id="KAJ3644106.1"/>
    </source>
</evidence>
<gene>
    <name evidence="1" type="ORF">Zmor_026779</name>
</gene>
<evidence type="ECO:0008006" key="3">
    <source>
        <dbReference type="Google" id="ProtNLM"/>
    </source>
</evidence>
<dbReference type="EMBL" id="JALNTZ010000008">
    <property type="protein sequence ID" value="KAJ3644106.1"/>
    <property type="molecule type" value="Genomic_DNA"/>
</dbReference>
<sequence>MEAFLLDNKFSVVGLCEAWLSYGEADCLKIGDFCTKSLFLRQSSNYGGSLIMTTDGFNCSASTNVEQLSIDRHCELSGKYINDLDVYFINVYRPPSGDFNLFLDVLNKLFSTISSLKNNILLAGDFNVIFNKDNTLKTKLSDFMNMNS</sequence>
<reference evidence="1" key="1">
    <citation type="journal article" date="2023" name="G3 (Bethesda)">
        <title>Whole genome assemblies of Zophobas morio and Tenebrio molitor.</title>
        <authorList>
            <person name="Kaur S."/>
            <person name="Stinson S.A."/>
            <person name="diCenzo G.C."/>
        </authorList>
    </citation>
    <scope>NUCLEOTIDE SEQUENCE</scope>
    <source>
        <strain evidence="1">QUZm001</strain>
    </source>
</reference>
<dbReference type="Proteomes" id="UP001168821">
    <property type="component" value="Unassembled WGS sequence"/>
</dbReference>
<protein>
    <recommendedName>
        <fullName evidence="3">Endonuclease/exonuclease/phosphatase domain-containing protein</fullName>
    </recommendedName>
</protein>
<dbReference type="InterPro" id="IPR036691">
    <property type="entry name" value="Endo/exonu/phosph_ase_sf"/>
</dbReference>
<dbReference type="AlphaFoldDB" id="A0AA38M5G0"/>